<dbReference type="Pfam" id="PF00144">
    <property type="entry name" value="Beta-lactamase"/>
    <property type="match status" value="1"/>
</dbReference>
<dbReference type="InterPro" id="IPR012338">
    <property type="entry name" value="Beta-lactam/transpept-like"/>
</dbReference>
<dbReference type="InterPro" id="IPR023650">
    <property type="entry name" value="Beta-lactam_class-A_AS"/>
</dbReference>
<dbReference type="SUPFAM" id="SSF56601">
    <property type="entry name" value="beta-lactamase/transpeptidase-like"/>
    <property type="match status" value="1"/>
</dbReference>
<dbReference type="GO" id="GO:0016787">
    <property type="term" value="F:hydrolase activity"/>
    <property type="evidence" value="ECO:0007669"/>
    <property type="project" value="UniProtKB-KW"/>
</dbReference>
<dbReference type="RefSeq" id="WP_354614663.1">
    <property type="nucleotide sequence ID" value="NZ_JBEXAE010000002.1"/>
</dbReference>
<dbReference type="InterPro" id="IPR050491">
    <property type="entry name" value="AmpC-like"/>
</dbReference>
<dbReference type="Gene3D" id="3.40.710.10">
    <property type="entry name" value="DD-peptidase/beta-lactamase superfamily"/>
    <property type="match status" value="1"/>
</dbReference>
<dbReference type="InterPro" id="IPR001466">
    <property type="entry name" value="Beta-lactam-related"/>
</dbReference>
<evidence type="ECO:0000313" key="3">
    <source>
        <dbReference type="Proteomes" id="UP001549799"/>
    </source>
</evidence>
<keyword evidence="2" id="KW-0378">Hydrolase</keyword>
<keyword evidence="3" id="KW-1185">Reference proteome</keyword>
<dbReference type="Proteomes" id="UP001549799">
    <property type="component" value="Unassembled WGS sequence"/>
</dbReference>
<evidence type="ECO:0000313" key="2">
    <source>
        <dbReference type="EMBL" id="MET6990273.1"/>
    </source>
</evidence>
<sequence length="455" mass="50893">MKQIILLILTLALVATGCHNEKQDSNVTSLEVYADSLFQASIDSSQIAGAAILVFQKDTMLLNKSYGYASLELSTPMPSDGIFDIGSVTKQFTAAAILKLVEANKLSLDDDFTEYLPFDTKGRKVTIAQLLDHTSGMEADMGEEVEFFDMLTNQGLPHNAIVKMFKPKDFMFEPGEALIYNNNAYSYLGLIIEKVTGQSYEDYLKEIFFKPLGMNSTSFGSNIEVTKNKVNGYRYDSLGIQQKPYLNYNLPYSAGSLSSNTQDLLIWMKALHQGKILSAASYQSMITPRQLNDGSKLQYAKALVNYSDFGNDKIGHTGGFSGFMTDTRYYPEEDLYIICLVNTSGGPKNATFFADPITWQLLDKKMPENVDLDIETALLEGLYTGPTRGNYTDSIQVKSIVGGMIVQKLKSDKIDTLKTYIGNNTWADSNNRIVIKNNEYRDIQPYAYYILKKEK</sequence>
<organism evidence="2 3">
    <name type="scientific">Sediminicola arcticus</name>
    <dbReference type="NCBI Taxonomy" id="1574308"/>
    <lineage>
        <taxon>Bacteria</taxon>
        <taxon>Pseudomonadati</taxon>
        <taxon>Bacteroidota</taxon>
        <taxon>Flavobacteriia</taxon>
        <taxon>Flavobacteriales</taxon>
        <taxon>Flavobacteriaceae</taxon>
        <taxon>Sediminicola</taxon>
    </lineage>
</organism>
<dbReference type="PROSITE" id="PS51257">
    <property type="entry name" value="PROKAR_LIPOPROTEIN"/>
    <property type="match status" value="1"/>
</dbReference>
<dbReference type="PROSITE" id="PS00146">
    <property type="entry name" value="BETA_LACTAMASE_A"/>
    <property type="match status" value="1"/>
</dbReference>
<dbReference type="EMBL" id="JBEXAE010000002">
    <property type="protein sequence ID" value="MET6990273.1"/>
    <property type="molecule type" value="Genomic_DNA"/>
</dbReference>
<dbReference type="EC" id="3.1.1.103" evidence="2"/>
<gene>
    <name evidence="2" type="ORF">ABXZ36_06400</name>
</gene>
<protein>
    <submittedName>
        <fullName evidence="2">Serine hydrolase domain-containing protein</fullName>
        <ecNumber evidence="2">3.1.1.103</ecNumber>
    </submittedName>
</protein>
<accession>A0ABV2SSZ2</accession>
<comment type="caution">
    <text evidence="2">The sequence shown here is derived from an EMBL/GenBank/DDBJ whole genome shotgun (WGS) entry which is preliminary data.</text>
</comment>
<dbReference type="PANTHER" id="PTHR46825">
    <property type="entry name" value="D-ALANYL-D-ALANINE-CARBOXYPEPTIDASE/ENDOPEPTIDASE AMPH"/>
    <property type="match status" value="1"/>
</dbReference>
<evidence type="ECO:0000259" key="1">
    <source>
        <dbReference type="Pfam" id="PF00144"/>
    </source>
</evidence>
<proteinExistence type="predicted"/>
<feature type="domain" description="Beta-lactamase-related" evidence="1">
    <location>
        <begin position="35"/>
        <end position="349"/>
    </location>
</feature>
<dbReference type="PANTHER" id="PTHR46825:SF9">
    <property type="entry name" value="BETA-LACTAMASE-RELATED DOMAIN-CONTAINING PROTEIN"/>
    <property type="match status" value="1"/>
</dbReference>
<name>A0ABV2SSZ2_9FLAO</name>
<reference evidence="2 3" key="1">
    <citation type="submission" date="2024-07" db="EMBL/GenBank/DDBJ databases">
        <title>The genome sequence of type strain Sediminicola arcticus GDMCC 1.2805.</title>
        <authorList>
            <person name="Liu Y."/>
        </authorList>
    </citation>
    <scope>NUCLEOTIDE SEQUENCE [LARGE SCALE GENOMIC DNA]</scope>
    <source>
        <strain evidence="2 3">GDMCC 1.2805</strain>
    </source>
</reference>